<dbReference type="EMBL" id="AGEI01000003">
    <property type="protein sequence ID" value="EHR36080.1"/>
    <property type="molecule type" value="Genomic_DNA"/>
</dbReference>
<dbReference type="PANTHER" id="PTHR23150">
    <property type="entry name" value="SULFATASE MODIFYING FACTOR 1, 2"/>
    <property type="match status" value="1"/>
</dbReference>
<dbReference type="InterPro" id="IPR016187">
    <property type="entry name" value="CTDL_fold"/>
</dbReference>
<keyword evidence="3" id="KW-1185">Reference proteome</keyword>
<dbReference type="eggNOG" id="COG1262">
    <property type="taxonomic scope" value="Bacteria"/>
</dbReference>
<name>H3NL99_9FIRM</name>
<dbReference type="AlphaFoldDB" id="H3NL99"/>
<comment type="caution">
    <text evidence="2">The sequence shown here is derived from an EMBL/GenBank/DDBJ whole genome shotgun (WGS) entry which is preliminary data.</text>
</comment>
<organism evidence="2 3">
    <name type="scientific">Helcococcus kunzii ATCC 51366</name>
    <dbReference type="NCBI Taxonomy" id="883114"/>
    <lineage>
        <taxon>Bacteria</taxon>
        <taxon>Bacillati</taxon>
        <taxon>Bacillota</taxon>
        <taxon>Tissierellia</taxon>
        <taxon>Tissierellales</taxon>
        <taxon>Peptoniphilaceae</taxon>
        <taxon>Helcococcus</taxon>
    </lineage>
</organism>
<sequence length="289" mass="33215">MSKINFVNIPSGTFKMGATTDEGHPLDKETPQVSVSINEFQISDTTITNEHFKEFVDKTNYTTTAETYGGSFVFHLLLDEETKKNSLKVERTLWWYYVKGASWKHPFGPDSNIDDILDHPVVHISYFDALAFCEWGNYRLPSEAEWEYAARAGSEYKWPWGDTFLQDEKYMANIFQGDFPHTNTEKDGFLGTCPAKYFSPNKFGLYNVIGNVWEWCMNPRYLDLETFKTVDYKIYPPYNLENVNDNSQFATRGGSFLCHPSYCNRYRLGARNGNSASSTASNCGFRVCK</sequence>
<dbReference type="HOGENOM" id="CLU_012431_4_2_9"/>
<dbReference type="InterPro" id="IPR042095">
    <property type="entry name" value="SUMF_sf"/>
</dbReference>
<proteinExistence type="predicted"/>
<protein>
    <recommendedName>
        <fullName evidence="1">Sulfatase-modifying factor enzyme-like domain-containing protein</fullName>
    </recommendedName>
</protein>
<dbReference type="GO" id="GO:0120147">
    <property type="term" value="F:formylglycine-generating oxidase activity"/>
    <property type="evidence" value="ECO:0007669"/>
    <property type="project" value="TreeGrafter"/>
</dbReference>
<dbReference type="RefSeq" id="WP_005397048.1">
    <property type="nucleotide sequence ID" value="NZ_JH601088.1"/>
</dbReference>
<dbReference type="InterPro" id="IPR051043">
    <property type="entry name" value="Sulfatase_Mod_Factor_Kinase"/>
</dbReference>
<dbReference type="Gene3D" id="3.90.1580.10">
    <property type="entry name" value="paralog of FGE (formylglycine-generating enzyme)"/>
    <property type="match status" value="1"/>
</dbReference>
<dbReference type="PANTHER" id="PTHR23150:SF19">
    <property type="entry name" value="FORMYLGLYCINE-GENERATING ENZYME"/>
    <property type="match status" value="1"/>
</dbReference>
<dbReference type="SUPFAM" id="SSF56436">
    <property type="entry name" value="C-type lectin-like"/>
    <property type="match status" value="1"/>
</dbReference>
<evidence type="ECO:0000313" key="2">
    <source>
        <dbReference type="EMBL" id="EHR36080.1"/>
    </source>
</evidence>
<evidence type="ECO:0000313" key="3">
    <source>
        <dbReference type="Proteomes" id="UP000004191"/>
    </source>
</evidence>
<dbReference type="STRING" id="883114.HMPREF9709_00176"/>
<gene>
    <name evidence="2" type="ORF">HMPREF9709_00176</name>
</gene>
<feature type="domain" description="Sulfatase-modifying factor enzyme-like" evidence="1">
    <location>
        <begin position="6"/>
        <end position="288"/>
    </location>
</feature>
<dbReference type="PATRIC" id="fig|883114.3.peg.177"/>
<accession>H3NL99</accession>
<dbReference type="OrthoDB" id="9768004at2"/>
<reference evidence="2 3" key="1">
    <citation type="submission" date="2012-01" db="EMBL/GenBank/DDBJ databases">
        <title>The Genome Sequence of Helcococcus kunzii ATCC 51366.</title>
        <authorList>
            <consortium name="The Broad Institute Genome Sequencing Platform"/>
            <person name="Earl A."/>
            <person name="Ward D."/>
            <person name="Feldgarden M."/>
            <person name="Gevers D."/>
            <person name="Huys G."/>
            <person name="Young S.K."/>
            <person name="Zeng Q."/>
            <person name="Gargeya S."/>
            <person name="Fitzgerald M."/>
            <person name="Haas B."/>
            <person name="Abouelleil A."/>
            <person name="Alvarado L."/>
            <person name="Arachchi H.M."/>
            <person name="Berlin A."/>
            <person name="Chapman S.B."/>
            <person name="Gearin G."/>
            <person name="Goldberg J."/>
            <person name="Griggs A."/>
            <person name="Gujja S."/>
            <person name="Hansen M."/>
            <person name="Heiman D."/>
            <person name="Howarth C."/>
            <person name="Larimer J."/>
            <person name="Lui A."/>
            <person name="MacDonald P.J.P."/>
            <person name="McCowen C."/>
            <person name="Montmayeur A."/>
            <person name="Murphy C."/>
            <person name="Neiman D."/>
            <person name="Pearson M."/>
            <person name="Priest M."/>
            <person name="Roberts A."/>
            <person name="Saif S."/>
            <person name="Shea T."/>
            <person name="Sisk P."/>
            <person name="Stolte C."/>
            <person name="Sykes S."/>
            <person name="Wortman J."/>
            <person name="Nusbaum C."/>
            <person name="Birren B."/>
        </authorList>
    </citation>
    <scope>NUCLEOTIDE SEQUENCE [LARGE SCALE GENOMIC DNA]</scope>
    <source>
        <strain evidence="2 3">ATCC 51366</strain>
    </source>
</reference>
<evidence type="ECO:0000259" key="1">
    <source>
        <dbReference type="Pfam" id="PF03781"/>
    </source>
</evidence>
<dbReference type="InterPro" id="IPR005532">
    <property type="entry name" value="SUMF_dom"/>
</dbReference>
<dbReference type="Pfam" id="PF03781">
    <property type="entry name" value="FGE-sulfatase"/>
    <property type="match status" value="1"/>
</dbReference>
<dbReference type="Proteomes" id="UP000004191">
    <property type="component" value="Unassembled WGS sequence"/>
</dbReference>
<dbReference type="GeneID" id="96998199"/>